<sequence length="67" mass="8116">MQKRFTYKIDAFISPFIASMVMLYFSLISFYTLQYTLKLTTLHHIESYYDKQIETHIKKGDRNNQDE</sequence>
<keyword evidence="1" id="KW-0812">Transmembrane</keyword>
<protein>
    <submittedName>
        <fullName evidence="2">Uncharacterized protein</fullName>
    </submittedName>
</protein>
<dbReference type="EMBL" id="PPQW01000072">
    <property type="protein sequence ID" value="PNZ66203.1"/>
    <property type="molecule type" value="Genomic_DNA"/>
</dbReference>
<evidence type="ECO:0000313" key="2">
    <source>
        <dbReference type="EMBL" id="PNZ66203.1"/>
    </source>
</evidence>
<evidence type="ECO:0000256" key="1">
    <source>
        <dbReference type="SAM" id="Phobius"/>
    </source>
</evidence>
<gene>
    <name evidence="2" type="ORF">CD158_09510</name>
</gene>
<dbReference type="AlphaFoldDB" id="A0AAP8PMQ4"/>
<evidence type="ECO:0000313" key="3">
    <source>
        <dbReference type="Proteomes" id="UP000242470"/>
    </source>
</evidence>
<keyword evidence="1" id="KW-1133">Transmembrane helix</keyword>
<dbReference type="Proteomes" id="UP000242470">
    <property type="component" value="Unassembled WGS sequence"/>
</dbReference>
<organism evidence="2 3">
    <name type="scientific">Staphylococcus auricularis</name>
    <dbReference type="NCBI Taxonomy" id="29379"/>
    <lineage>
        <taxon>Bacteria</taxon>
        <taxon>Bacillati</taxon>
        <taxon>Bacillota</taxon>
        <taxon>Bacilli</taxon>
        <taxon>Bacillales</taxon>
        <taxon>Staphylococcaceae</taxon>
        <taxon>Staphylococcus</taxon>
    </lineage>
</organism>
<comment type="caution">
    <text evidence="2">The sequence shown here is derived from an EMBL/GenBank/DDBJ whole genome shotgun (WGS) entry which is preliminary data.</text>
</comment>
<name>A0AAP8PMQ4_9STAP</name>
<feature type="transmembrane region" description="Helical" evidence="1">
    <location>
        <begin position="12"/>
        <end position="33"/>
    </location>
</feature>
<proteinExistence type="predicted"/>
<reference evidence="2 3" key="1">
    <citation type="submission" date="2017-08" db="EMBL/GenBank/DDBJ databases">
        <title>Draft genome sequences of 64 type strains of genus Staph aureus.</title>
        <authorList>
            <person name="Cole K."/>
            <person name="Golubchik T."/>
            <person name="Russell J."/>
            <person name="Foster D."/>
            <person name="Llewelyn M."/>
            <person name="Wilson D."/>
            <person name="Crook D."/>
            <person name="Paul J."/>
        </authorList>
    </citation>
    <scope>NUCLEOTIDE SEQUENCE [LARGE SCALE GENOMIC DNA]</scope>
    <source>
        <strain evidence="2 3">NCTC 12101</strain>
    </source>
</reference>
<accession>A0AAP8PMQ4</accession>
<keyword evidence="1" id="KW-0472">Membrane</keyword>